<evidence type="ECO:0000313" key="11">
    <source>
        <dbReference type="Proteomes" id="UP000050794"/>
    </source>
</evidence>
<name>A0A183UGB3_TOXCA</name>
<keyword evidence="6 8" id="KW-0472">Membrane</keyword>
<dbReference type="InterPro" id="IPR018506">
    <property type="entry name" value="Cyt_B5_heme-BS"/>
</dbReference>
<keyword evidence="2 8" id="KW-0349">Heme</keyword>
<dbReference type="GO" id="GO:0020037">
    <property type="term" value="F:heme binding"/>
    <property type="evidence" value="ECO:0007669"/>
    <property type="project" value="UniProtKB-UniRule"/>
</dbReference>
<reference evidence="10 11" key="2">
    <citation type="submission" date="2018-11" db="EMBL/GenBank/DDBJ databases">
        <authorList>
            <consortium name="Pathogen Informatics"/>
        </authorList>
    </citation>
    <scope>NUCLEOTIDE SEQUENCE [LARGE SCALE GENOMIC DNA]</scope>
</reference>
<dbReference type="PANTHER" id="PTHR19359">
    <property type="entry name" value="CYTOCHROME B5"/>
    <property type="match status" value="1"/>
</dbReference>
<dbReference type="InterPro" id="IPR036400">
    <property type="entry name" value="Cyt_B5-like_heme/steroid_sf"/>
</dbReference>
<dbReference type="SUPFAM" id="SSF55856">
    <property type="entry name" value="Cytochrome b5-like heme/steroid binding domain"/>
    <property type="match status" value="1"/>
</dbReference>
<evidence type="ECO:0000256" key="5">
    <source>
        <dbReference type="ARBA" id="ARBA00023004"/>
    </source>
</evidence>
<dbReference type="Gene3D" id="3.10.120.10">
    <property type="entry name" value="Cytochrome b5-like heme/steroid binding domain"/>
    <property type="match status" value="1"/>
</dbReference>
<dbReference type="PROSITE" id="PS00191">
    <property type="entry name" value="CYTOCHROME_B5_1"/>
    <property type="match status" value="1"/>
</dbReference>
<gene>
    <name evidence="10" type="ORF">TCNE_LOCUS7533</name>
</gene>
<keyword evidence="8" id="KW-1133">Transmembrane helix</keyword>
<evidence type="ECO:0000256" key="8">
    <source>
        <dbReference type="RuleBase" id="RU362121"/>
    </source>
</evidence>
<feature type="transmembrane region" description="Helical" evidence="8">
    <location>
        <begin position="118"/>
        <end position="136"/>
    </location>
</feature>
<dbReference type="GO" id="GO:0046872">
    <property type="term" value="F:metal ion binding"/>
    <property type="evidence" value="ECO:0007669"/>
    <property type="project" value="UniProtKB-UniRule"/>
</dbReference>
<evidence type="ECO:0000313" key="12">
    <source>
        <dbReference type="WBParaSite" id="TCNE_0000753301-mRNA-1"/>
    </source>
</evidence>
<evidence type="ECO:0000256" key="4">
    <source>
        <dbReference type="ARBA" id="ARBA00022723"/>
    </source>
</evidence>
<dbReference type="InterPro" id="IPR050668">
    <property type="entry name" value="Cytochrome_b5"/>
</dbReference>
<keyword evidence="5 8" id="KW-0408">Iron</keyword>
<protein>
    <submittedName>
        <fullName evidence="12">Cytochrome b5 heme-binding domain-containing protein</fullName>
    </submittedName>
</protein>
<dbReference type="Proteomes" id="UP000050794">
    <property type="component" value="Unassembled WGS sequence"/>
</dbReference>
<feature type="domain" description="Cytochrome b5 heme-binding" evidence="9">
    <location>
        <begin position="20"/>
        <end position="96"/>
    </location>
</feature>
<evidence type="ECO:0000256" key="6">
    <source>
        <dbReference type="ARBA" id="ARBA00023136"/>
    </source>
</evidence>
<dbReference type="Pfam" id="PF00173">
    <property type="entry name" value="Cyt-b5"/>
    <property type="match status" value="1"/>
</dbReference>
<dbReference type="AlphaFoldDB" id="A0A183UGB3"/>
<dbReference type="WBParaSite" id="TCNE_0000753301-mRNA-1">
    <property type="protein sequence ID" value="TCNE_0000753301-mRNA-1"/>
    <property type="gene ID" value="TCNE_0000753301"/>
</dbReference>
<dbReference type="GO" id="GO:0016020">
    <property type="term" value="C:membrane"/>
    <property type="evidence" value="ECO:0007669"/>
    <property type="project" value="UniProtKB-SubCell"/>
</dbReference>
<reference evidence="12" key="1">
    <citation type="submission" date="2016-06" db="UniProtKB">
        <authorList>
            <consortium name="WormBaseParasite"/>
        </authorList>
    </citation>
    <scope>IDENTIFICATION</scope>
</reference>
<accession>A0A183UGB3</accession>
<evidence type="ECO:0000256" key="3">
    <source>
        <dbReference type="ARBA" id="ARBA00022692"/>
    </source>
</evidence>
<keyword evidence="3 8" id="KW-0812">Transmembrane</keyword>
<keyword evidence="11" id="KW-1185">Reference proteome</keyword>
<evidence type="ECO:0000256" key="7">
    <source>
        <dbReference type="ARBA" id="ARBA00038168"/>
    </source>
</evidence>
<keyword evidence="4 8" id="KW-0479">Metal-binding</keyword>
<dbReference type="PROSITE" id="PS50255">
    <property type="entry name" value="CYTOCHROME_B5_2"/>
    <property type="match status" value="1"/>
</dbReference>
<proteinExistence type="inferred from homology"/>
<evidence type="ECO:0000256" key="1">
    <source>
        <dbReference type="ARBA" id="ARBA00004370"/>
    </source>
</evidence>
<evidence type="ECO:0000313" key="10">
    <source>
        <dbReference type="EMBL" id="VDM38854.1"/>
    </source>
</evidence>
<evidence type="ECO:0000256" key="2">
    <source>
        <dbReference type="ARBA" id="ARBA00022617"/>
    </source>
</evidence>
<dbReference type="InterPro" id="IPR001199">
    <property type="entry name" value="Cyt_B5-like_heme/steroid-bd"/>
</dbReference>
<organism evidence="11 12">
    <name type="scientific">Toxocara canis</name>
    <name type="common">Canine roundworm</name>
    <dbReference type="NCBI Taxonomy" id="6265"/>
    <lineage>
        <taxon>Eukaryota</taxon>
        <taxon>Metazoa</taxon>
        <taxon>Ecdysozoa</taxon>
        <taxon>Nematoda</taxon>
        <taxon>Chromadorea</taxon>
        <taxon>Rhabditida</taxon>
        <taxon>Spirurina</taxon>
        <taxon>Ascaridomorpha</taxon>
        <taxon>Ascaridoidea</taxon>
        <taxon>Toxocaridae</taxon>
        <taxon>Toxocara</taxon>
    </lineage>
</organism>
<dbReference type="SMART" id="SM01117">
    <property type="entry name" value="Cyt-b5"/>
    <property type="match status" value="1"/>
</dbReference>
<dbReference type="PRINTS" id="PR00363">
    <property type="entry name" value="CYTOCHROMEB5"/>
</dbReference>
<sequence>MSATLLLRWRMGYNEAEEGNGEINIEEVAKHNTAASIWMIYEDKVLDITNFLDKHPGGDSILLEVAGQDGTSRFRDIRHSKDAVKMIDQYVIGIVKKDADTQKKNSFGIFSERKYKKCIYITAATAVLALGLLVAHKCLRK</sequence>
<comment type="similarity">
    <text evidence="7 8">Belongs to the cytochrome b5 family.</text>
</comment>
<evidence type="ECO:0000259" key="9">
    <source>
        <dbReference type="PROSITE" id="PS50255"/>
    </source>
</evidence>
<dbReference type="FunFam" id="3.10.120.10:FF:000002">
    <property type="entry name" value="Cytochrome b5 type B"/>
    <property type="match status" value="1"/>
</dbReference>
<comment type="subcellular location">
    <subcellularLocation>
        <location evidence="1">Membrane</location>
    </subcellularLocation>
</comment>
<dbReference type="EMBL" id="UYWY01019700">
    <property type="protein sequence ID" value="VDM38854.1"/>
    <property type="molecule type" value="Genomic_DNA"/>
</dbReference>